<dbReference type="InterPro" id="IPR036890">
    <property type="entry name" value="HATPase_C_sf"/>
</dbReference>
<feature type="transmembrane region" description="Helical" evidence="6">
    <location>
        <begin position="59"/>
        <end position="77"/>
    </location>
</feature>
<dbReference type="InterPro" id="IPR003594">
    <property type="entry name" value="HATPase_dom"/>
</dbReference>
<dbReference type="Gene3D" id="3.30.565.10">
    <property type="entry name" value="Histidine kinase-like ATPase, C-terminal domain"/>
    <property type="match status" value="1"/>
</dbReference>
<feature type="domain" description="Histidine kinase" evidence="7">
    <location>
        <begin position="292"/>
        <end position="439"/>
    </location>
</feature>
<evidence type="ECO:0000256" key="2">
    <source>
        <dbReference type="ARBA" id="ARBA00012438"/>
    </source>
</evidence>
<dbReference type="PANTHER" id="PTHR40448">
    <property type="entry name" value="TWO-COMPONENT SENSOR HISTIDINE KINASE"/>
    <property type="match status" value="1"/>
</dbReference>
<evidence type="ECO:0000313" key="8">
    <source>
        <dbReference type="EMBL" id="OAA93699.1"/>
    </source>
</evidence>
<evidence type="ECO:0000256" key="5">
    <source>
        <dbReference type="SAM" id="Coils"/>
    </source>
</evidence>
<dbReference type="InterPro" id="IPR039506">
    <property type="entry name" value="SPOB_a"/>
</dbReference>
<evidence type="ECO:0000313" key="9">
    <source>
        <dbReference type="Proteomes" id="UP000077384"/>
    </source>
</evidence>
<keyword evidence="6" id="KW-1133">Transmembrane helix</keyword>
<dbReference type="PRINTS" id="PR00344">
    <property type="entry name" value="BCTRLSENSOR"/>
</dbReference>
<accession>A0A166THM3</accession>
<dbReference type="RefSeq" id="WP_063600647.1">
    <property type="nucleotide sequence ID" value="NZ_LITQ01000010.1"/>
</dbReference>
<proteinExistence type="predicted"/>
<dbReference type="Pfam" id="PF14689">
    <property type="entry name" value="SPOB_a"/>
    <property type="match status" value="1"/>
</dbReference>
<dbReference type="GO" id="GO:0000160">
    <property type="term" value="P:phosphorelay signal transduction system"/>
    <property type="evidence" value="ECO:0007669"/>
    <property type="project" value="UniProtKB-KW"/>
</dbReference>
<reference evidence="8 9" key="1">
    <citation type="journal article" date="2015" name="Biotechnol. Bioeng.">
        <title>Genome sequence and phenotypic characterization of Caulobacter segnis.</title>
        <authorList>
            <person name="Patel S."/>
            <person name="Fletcher B."/>
            <person name="Scott D.C."/>
            <person name="Ely B."/>
        </authorList>
    </citation>
    <scope>NUCLEOTIDE SEQUENCE [LARGE SCALE GENOMIC DNA]</scope>
    <source>
        <strain evidence="8 9">PS02</strain>
    </source>
</reference>
<feature type="transmembrane region" description="Helical" evidence="6">
    <location>
        <begin position="36"/>
        <end position="53"/>
    </location>
</feature>
<dbReference type="SUPFAM" id="SSF55874">
    <property type="entry name" value="ATPase domain of HSP90 chaperone/DNA topoisomerase II/histidine kinase"/>
    <property type="match status" value="1"/>
</dbReference>
<feature type="transmembrane region" description="Helical" evidence="6">
    <location>
        <begin position="122"/>
        <end position="145"/>
    </location>
</feature>
<dbReference type="Gene3D" id="1.10.287.130">
    <property type="match status" value="1"/>
</dbReference>
<dbReference type="EMBL" id="LITQ01000010">
    <property type="protein sequence ID" value="OAA93699.1"/>
    <property type="molecule type" value="Genomic_DNA"/>
</dbReference>
<dbReference type="InterPro" id="IPR004358">
    <property type="entry name" value="Sig_transdc_His_kin-like_C"/>
</dbReference>
<keyword evidence="3 8" id="KW-0418">Kinase</keyword>
<keyword evidence="4" id="KW-0902">Two-component regulatory system</keyword>
<dbReference type="PROSITE" id="PS50109">
    <property type="entry name" value="HIS_KIN"/>
    <property type="match status" value="1"/>
</dbReference>
<dbReference type="GO" id="GO:0042802">
    <property type="term" value="F:identical protein binding"/>
    <property type="evidence" value="ECO:0007669"/>
    <property type="project" value="TreeGrafter"/>
</dbReference>
<feature type="transmembrane region" description="Helical" evidence="6">
    <location>
        <begin position="189"/>
        <end position="206"/>
    </location>
</feature>
<dbReference type="EC" id="2.7.13.3" evidence="2"/>
<feature type="coiled-coil region" evidence="5">
    <location>
        <begin position="217"/>
        <end position="244"/>
    </location>
</feature>
<dbReference type="InterPro" id="IPR005467">
    <property type="entry name" value="His_kinase_dom"/>
</dbReference>
<feature type="transmembrane region" description="Helical" evidence="6">
    <location>
        <begin position="165"/>
        <end position="183"/>
    </location>
</feature>
<evidence type="ECO:0000256" key="1">
    <source>
        <dbReference type="ARBA" id="ARBA00000085"/>
    </source>
</evidence>
<evidence type="ECO:0000256" key="3">
    <source>
        <dbReference type="ARBA" id="ARBA00022777"/>
    </source>
</evidence>
<gene>
    <name evidence="8" type="primary">dcuS_3</name>
    <name evidence="8" type="ORF">WX73_03921</name>
</gene>
<feature type="transmembrane region" description="Helical" evidence="6">
    <location>
        <begin position="86"/>
        <end position="110"/>
    </location>
</feature>
<organism evidence="8 9">
    <name type="scientific">Clostridium coskatii</name>
    <dbReference type="NCBI Taxonomy" id="1705578"/>
    <lineage>
        <taxon>Bacteria</taxon>
        <taxon>Bacillati</taxon>
        <taxon>Bacillota</taxon>
        <taxon>Clostridia</taxon>
        <taxon>Eubacteriales</taxon>
        <taxon>Clostridiaceae</taxon>
        <taxon>Clostridium</taxon>
    </lineage>
</organism>
<dbReference type="AlphaFoldDB" id="A0A166THM3"/>
<name>A0A166THM3_9CLOT</name>
<dbReference type="Pfam" id="PF02518">
    <property type="entry name" value="HATPase_c"/>
    <property type="match status" value="1"/>
</dbReference>
<keyword evidence="6" id="KW-0472">Membrane</keyword>
<dbReference type="GO" id="GO:0004673">
    <property type="term" value="F:protein histidine kinase activity"/>
    <property type="evidence" value="ECO:0007669"/>
    <property type="project" value="UniProtKB-EC"/>
</dbReference>
<sequence>MDVIKEIVLDGIEALLFLGVFEALYDKKKFIVSNKLKVALFCIAYIFVTYWSTFYIPNVYHTLFLSIVDILVLAYIVKVKLYDSTVIYCLFVTIILGSETFIEVIEMFIFDVNMNQFVSKGICVWIFLILSKVLQITIVCIFLKFNFHFIKLKLFEKEGHVFSNLIIEIGIVTLFVYSVNLTIFNIKSIQTYNILIFSVYFVFLILKFKNLKEKQTLVDINAKYKVQESQIKNMEEIISIIRQEKHDFANHINVIQGLCMLNKPNTVEKINDYVLKISDTVHSSFKYLDTGNDYIDGLLSIKNNYAMKNNIDFEVMIDEPFDLIKIRQDELISIISNLVDNAFEAFQSKSYTDYKEIAVSTFREHKDFCIEVADNGEVISENAKKKIFDKGFSTKTSKKSDHGFGLYIIKQLVEKNDGSICVESSPEVTKFTIRFKIEG</sequence>
<comment type="catalytic activity">
    <reaction evidence="1">
        <text>ATP + protein L-histidine = ADP + protein N-phospho-L-histidine.</text>
        <dbReference type="EC" id="2.7.13.3"/>
    </reaction>
</comment>
<dbReference type="PATRIC" id="fig|1705578.3.peg.4009"/>
<protein>
    <recommendedName>
        <fullName evidence="2">histidine kinase</fullName>
        <ecNumber evidence="2">2.7.13.3</ecNumber>
    </recommendedName>
</protein>
<keyword evidence="6" id="KW-0812">Transmembrane</keyword>
<keyword evidence="8" id="KW-0808">Transferase</keyword>
<dbReference type="SMART" id="SM00387">
    <property type="entry name" value="HATPase_c"/>
    <property type="match status" value="1"/>
</dbReference>
<dbReference type="Proteomes" id="UP000077384">
    <property type="component" value="Unassembled WGS sequence"/>
</dbReference>
<evidence type="ECO:0000259" key="7">
    <source>
        <dbReference type="PROSITE" id="PS50109"/>
    </source>
</evidence>
<evidence type="ECO:0000256" key="6">
    <source>
        <dbReference type="SAM" id="Phobius"/>
    </source>
</evidence>
<comment type="caution">
    <text evidence="8">The sequence shown here is derived from an EMBL/GenBank/DDBJ whole genome shotgun (WGS) entry which is preliminary data.</text>
</comment>
<evidence type="ECO:0000256" key="4">
    <source>
        <dbReference type="ARBA" id="ARBA00023012"/>
    </source>
</evidence>
<keyword evidence="5" id="KW-0175">Coiled coil</keyword>
<dbReference type="PANTHER" id="PTHR40448:SF1">
    <property type="entry name" value="TWO-COMPONENT SENSOR HISTIDINE KINASE"/>
    <property type="match status" value="1"/>
</dbReference>